<organism evidence="1 2">
    <name type="scientific">Trapa natans</name>
    <name type="common">Water chestnut</name>
    <dbReference type="NCBI Taxonomy" id="22666"/>
    <lineage>
        <taxon>Eukaryota</taxon>
        <taxon>Viridiplantae</taxon>
        <taxon>Streptophyta</taxon>
        <taxon>Embryophyta</taxon>
        <taxon>Tracheophyta</taxon>
        <taxon>Spermatophyta</taxon>
        <taxon>Magnoliopsida</taxon>
        <taxon>eudicotyledons</taxon>
        <taxon>Gunneridae</taxon>
        <taxon>Pentapetalae</taxon>
        <taxon>rosids</taxon>
        <taxon>malvids</taxon>
        <taxon>Myrtales</taxon>
        <taxon>Lythraceae</taxon>
        <taxon>Trapa</taxon>
    </lineage>
</organism>
<dbReference type="AlphaFoldDB" id="A0AAN7QIJ9"/>
<evidence type="ECO:0008006" key="3">
    <source>
        <dbReference type="Google" id="ProtNLM"/>
    </source>
</evidence>
<dbReference type="SUPFAM" id="SSF56112">
    <property type="entry name" value="Protein kinase-like (PK-like)"/>
    <property type="match status" value="1"/>
</dbReference>
<proteinExistence type="predicted"/>
<dbReference type="InterPro" id="IPR011009">
    <property type="entry name" value="Kinase-like_dom_sf"/>
</dbReference>
<dbReference type="Proteomes" id="UP001346149">
    <property type="component" value="Unassembled WGS sequence"/>
</dbReference>
<keyword evidence="2" id="KW-1185">Reference proteome</keyword>
<dbReference type="EMBL" id="JAXQNO010000021">
    <property type="protein sequence ID" value="KAK4768811.1"/>
    <property type="molecule type" value="Genomic_DNA"/>
</dbReference>
<comment type="caution">
    <text evidence="1">The sequence shown here is derived from an EMBL/GenBank/DDBJ whole genome shotgun (WGS) entry which is preliminary data.</text>
</comment>
<protein>
    <recommendedName>
        <fullName evidence="3">Protein kinase domain-containing protein</fullName>
    </recommendedName>
</protein>
<accession>A0AAN7QIJ9</accession>
<evidence type="ECO:0000313" key="2">
    <source>
        <dbReference type="Proteomes" id="UP001346149"/>
    </source>
</evidence>
<evidence type="ECO:0000313" key="1">
    <source>
        <dbReference type="EMBL" id="KAK4768811.1"/>
    </source>
</evidence>
<gene>
    <name evidence="1" type="ORF">SAY86_026961</name>
</gene>
<reference evidence="1 2" key="1">
    <citation type="journal article" date="2023" name="Hortic Res">
        <title>Pangenome of water caltrop reveals structural variations and asymmetric subgenome divergence after allopolyploidization.</title>
        <authorList>
            <person name="Zhang X."/>
            <person name="Chen Y."/>
            <person name="Wang L."/>
            <person name="Yuan Y."/>
            <person name="Fang M."/>
            <person name="Shi L."/>
            <person name="Lu R."/>
            <person name="Comes H.P."/>
            <person name="Ma Y."/>
            <person name="Chen Y."/>
            <person name="Huang G."/>
            <person name="Zhou Y."/>
            <person name="Zheng Z."/>
            <person name="Qiu Y."/>
        </authorList>
    </citation>
    <scope>NUCLEOTIDE SEQUENCE [LARGE SCALE GENOMIC DNA]</scope>
    <source>
        <strain evidence="1">F231</strain>
    </source>
</reference>
<sequence>MIDGPILIKNELDHQLKFTVRPSCESYIIVTHEVLTALVYLHGQGHLHRDVKVLLMVYKMPLLVLTMRERHFSKEKDAAIPEQNKAFYKDKEKLSQPVGVGGILLHYIRESEHGTFH</sequence>
<name>A0AAN7QIJ9_TRANT</name>